<dbReference type="Pfam" id="PF02272">
    <property type="entry name" value="DHHA1"/>
    <property type="match status" value="1"/>
</dbReference>
<dbReference type="PANTHER" id="PTHR47618:SF1">
    <property type="entry name" value="BIFUNCTIONAL OLIGORIBONUCLEASE AND PAP PHOSPHATASE NRNA"/>
    <property type="match status" value="1"/>
</dbReference>
<evidence type="ECO:0000259" key="1">
    <source>
        <dbReference type="Pfam" id="PF01368"/>
    </source>
</evidence>
<dbReference type="PANTHER" id="PTHR47618">
    <property type="entry name" value="BIFUNCTIONAL OLIGORIBONUCLEASE AND PAP PHOSPHATASE NRNA"/>
    <property type="match status" value="1"/>
</dbReference>
<accession>A0ABW2MRJ8</accession>
<feature type="domain" description="DDH" evidence="1">
    <location>
        <begin position="18"/>
        <end position="169"/>
    </location>
</feature>
<keyword evidence="4" id="KW-1185">Reference proteome</keyword>
<protein>
    <submittedName>
        <fullName evidence="3">Bifunctional oligoribonuclease/PAP phosphatase NrnA</fullName>
        <ecNumber evidence="3">3.1.3.7</ecNumber>
    </submittedName>
</protein>
<organism evidence="3 4">
    <name type="scientific">Jejudonia soesokkakensis</name>
    <dbReference type="NCBI Taxonomy" id="1323432"/>
    <lineage>
        <taxon>Bacteria</taxon>
        <taxon>Pseudomonadati</taxon>
        <taxon>Bacteroidota</taxon>
        <taxon>Flavobacteriia</taxon>
        <taxon>Flavobacteriales</taxon>
        <taxon>Flavobacteriaceae</taxon>
        <taxon>Jejudonia</taxon>
    </lineage>
</organism>
<dbReference type="EC" id="3.1.3.7" evidence="3"/>
<keyword evidence="3" id="KW-0378">Hydrolase</keyword>
<sequence length="339" mass="37566">MDTQTTAIVKELLSETKKIVIVGHKNPDADAIGSCLGLSEFLKTQGHVATVLMPNTFPDFLKWMPGSENILTYDQQPEQCEKFIDEAQVIFTLDFNALNRVGDLETPLKSAKAEFVMIDHHQQPDSYPVATYSDTSMSSTCEMVYHFIDALEQLDSLSETIATNLYTGIMTDTGSFRFSSTSATTHRVIADLIDHGAVNNVIHESIYDTNSPDRMTLLGVALKNLTILPEYKTAFISLSQKELDDNNFKKGDTEGFVNYALSIQGIIFAVIFIENKQENIVKMSLRSKGNFSVNEFARTYYNGGGHTNAAGGRSTKPLDDTITEFISILPHHKDALVNA</sequence>
<dbReference type="GO" id="GO:0008441">
    <property type="term" value="F:3'(2'),5'-bisphosphate nucleotidase activity"/>
    <property type="evidence" value="ECO:0007669"/>
    <property type="project" value="UniProtKB-EC"/>
</dbReference>
<feature type="domain" description="DHHA1" evidence="2">
    <location>
        <begin position="245"/>
        <end position="326"/>
    </location>
</feature>
<evidence type="ECO:0000313" key="3">
    <source>
        <dbReference type="EMBL" id="MFC7357511.1"/>
    </source>
</evidence>
<proteinExistence type="predicted"/>
<dbReference type="InterPro" id="IPR003156">
    <property type="entry name" value="DHHA1_dom"/>
</dbReference>
<reference evidence="4" key="1">
    <citation type="journal article" date="2019" name="Int. J. Syst. Evol. Microbiol.">
        <title>The Global Catalogue of Microorganisms (GCM) 10K type strain sequencing project: providing services to taxonomists for standard genome sequencing and annotation.</title>
        <authorList>
            <consortium name="The Broad Institute Genomics Platform"/>
            <consortium name="The Broad Institute Genome Sequencing Center for Infectious Disease"/>
            <person name="Wu L."/>
            <person name="Ma J."/>
        </authorList>
    </citation>
    <scope>NUCLEOTIDE SEQUENCE [LARGE SCALE GENOMIC DNA]</scope>
    <source>
        <strain evidence="4">CGMCC 1.16306</strain>
    </source>
</reference>
<gene>
    <name evidence="3" type="ORF">ACFQO1_07415</name>
</gene>
<dbReference type="RefSeq" id="WP_380217357.1">
    <property type="nucleotide sequence ID" value="NZ_JBHTBN010000003.1"/>
</dbReference>
<dbReference type="InterPro" id="IPR001667">
    <property type="entry name" value="DDH_dom"/>
</dbReference>
<evidence type="ECO:0000313" key="4">
    <source>
        <dbReference type="Proteomes" id="UP001596415"/>
    </source>
</evidence>
<name>A0ABW2MRJ8_9FLAO</name>
<dbReference type="Pfam" id="PF01368">
    <property type="entry name" value="DHH"/>
    <property type="match status" value="1"/>
</dbReference>
<dbReference type="Gene3D" id="3.90.1640.10">
    <property type="entry name" value="inorganic pyrophosphatase (n-terminal core)"/>
    <property type="match status" value="1"/>
</dbReference>
<dbReference type="InterPro" id="IPR051319">
    <property type="entry name" value="Oligoribo/pAp-PDE_c-di-AMP_PDE"/>
</dbReference>
<evidence type="ECO:0000259" key="2">
    <source>
        <dbReference type="Pfam" id="PF02272"/>
    </source>
</evidence>
<dbReference type="Proteomes" id="UP001596415">
    <property type="component" value="Unassembled WGS sequence"/>
</dbReference>
<dbReference type="Gene3D" id="3.10.310.30">
    <property type="match status" value="1"/>
</dbReference>
<dbReference type="EMBL" id="JBHTBN010000003">
    <property type="protein sequence ID" value="MFC7357511.1"/>
    <property type="molecule type" value="Genomic_DNA"/>
</dbReference>
<dbReference type="InterPro" id="IPR038763">
    <property type="entry name" value="DHH_sf"/>
</dbReference>
<comment type="caution">
    <text evidence="3">The sequence shown here is derived from an EMBL/GenBank/DDBJ whole genome shotgun (WGS) entry which is preliminary data.</text>
</comment>
<dbReference type="SUPFAM" id="SSF64182">
    <property type="entry name" value="DHH phosphoesterases"/>
    <property type="match status" value="1"/>
</dbReference>